<feature type="domain" description="Lon proteolytic" evidence="5">
    <location>
        <begin position="332"/>
        <end position="430"/>
    </location>
</feature>
<gene>
    <name evidence="6" type="ORF">KG104_13475</name>
</gene>
<dbReference type="Gene3D" id="3.30.230.10">
    <property type="match status" value="1"/>
</dbReference>
<feature type="domain" description="PDZ" evidence="4">
    <location>
        <begin position="240"/>
        <end position="270"/>
    </location>
</feature>
<dbReference type="InterPro" id="IPR001478">
    <property type="entry name" value="PDZ"/>
</dbReference>
<dbReference type="GO" id="GO:0004252">
    <property type="term" value="F:serine-type endopeptidase activity"/>
    <property type="evidence" value="ECO:0007669"/>
    <property type="project" value="UniProtKB-UniRule"/>
</dbReference>
<keyword evidence="7" id="KW-1185">Reference proteome</keyword>
<comment type="catalytic activity">
    <reaction evidence="1">
        <text>Hydrolysis of proteins in presence of ATP.</text>
        <dbReference type="EC" id="3.4.21.53"/>
    </reaction>
</comment>
<dbReference type="GO" id="GO:0030163">
    <property type="term" value="P:protein catabolic process"/>
    <property type="evidence" value="ECO:0007669"/>
    <property type="project" value="InterPro"/>
</dbReference>
<organism evidence="6 7">
    <name type="scientific">Arthrobacter sunyaminii</name>
    <dbReference type="NCBI Taxonomy" id="2816859"/>
    <lineage>
        <taxon>Bacteria</taxon>
        <taxon>Bacillati</taxon>
        <taxon>Actinomycetota</taxon>
        <taxon>Actinomycetes</taxon>
        <taxon>Micrococcales</taxon>
        <taxon>Micrococcaceae</taxon>
        <taxon>Arthrobacter</taxon>
    </lineage>
</organism>
<feature type="transmembrane region" description="Helical" evidence="3">
    <location>
        <begin position="98"/>
        <end position="122"/>
    </location>
</feature>
<dbReference type="KEGG" id="asun:KG104_13475"/>
<keyword evidence="3" id="KW-0812">Transmembrane</keyword>
<name>A0A975PD02_9MICC</name>
<keyword evidence="1" id="KW-0378">Hydrolase</keyword>
<dbReference type="GO" id="GO:0004176">
    <property type="term" value="F:ATP-dependent peptidase activity"/>
    <property type="evidence" value="ECO:0007669"/>
    <property type="project" value="UniProtKB-UniRule"/>
</dbReference>
<dbReference type="Pfam" id="PF05362">
    <property type="entry name" value="Lon_C"/>
    <property type="match status" value="1"/>
</dbReference>
<feature type="active site" evidence="1">
    <location>
        <position position="382"/>
    </location>
</feature>
<dbReference type="PROSITE" id="PS51786">
    <property type="entry name" value="LON_PROTEOLYTIC"/>
    <property type="match status" value="1"/>
</dbReference>
<accession>A0A975PD02</accession>
<dbReference type="EMBL" id="CP076456">
    <property type="protein sequence ID" value="QWQ35476.1"/>
    <property type="molecule type" value="Genomic_DNA"/>
</dbReference>
<feature type="region of interest" description="Disordered" evidence="2">
    <location>
        <begin position="55"/>
        <end position="94"/>
    </location>
</feature>
<dbReference type="InterPro" id="IPR020568">
    <property type="entry name" value="Ribosomal_Su5_D2-typ_SF"/>
</dbReference>
<evidence type="ECO:0000313" key="6">
    <source>
        <dbReference type="EMBL" id="QWQ35476.1"/>
    </source>
</evidence>
<evidence type="ECO:0000256" key="1">
    <source>
        <dbReference type="PROSITE-ProRule" id="PRU01122"/>
    </source>
</evidence>
<evidence type="ECO:0000256" key="3">
    <source>
        <dbReference type="SAM" id="Phobius"/>
    </source>
</evidence>
<feature type="transmembrane region" description="Helical" evidence="3">
    <location>
        <begin position="30"/>
        <end position="49"/>
    </location>
</feature>
<evidence type="ECO:0000259" key="5">
    <source>
        <dbReference type="PROSITE" id="PS51786"/>
    </source>
</evidence>
<dbReference type="AlphaFoldDB" id="A0A975PD02"/>
<evidence type="ECO:0000256" key="2">
    <source>
        <dbReference type="SAM" id="MobiDB-lite"/>
    </source>
</evidence>
<protein>
    <recommendedName>
        <fullName evidence="1">endopeptidase La</fullName>
        <ecNumber evidence="1">3.4.21.53</ecNumber>
    </recommendedName>
</protein>
<evidence type="ECO:0000259" key="4">
    <source>
        <dbReference type="PROSITE" id="PS50106"/>
    </source>
</evidence>
<dbReference type="Pfam" id="PF13180">
    <property type="entry name" value="PDZ_2"/>
    <property type="match status" value="1"/>
</dbReference>
<dbReference type="GO" id="GO:0005524">
    <property type="term" value="F:ATP binding"/>
    <property type="evidence" value="ECO:0007669"/>
    <property type="project" value="InterPro"/>
</dbReference>
<dbReference type="InterPro" id="IPR008269">
    <property type="entry name" value="Lon_proteolytic"/>
</dbReference>
<dbReference type="PANTHER" id="PTHR10046">
    <property type="entry name" value="ATP DEPENDENT LON PROTEASE FAMILY MEMBER"/>
    <property type="match status" value="1"/>
</dbReference>
<dbReference type="EC" id="3.4.21.53" evidence="1"/>
<dbReference type="PROSITE" id="PS50106">
    <property type="entry name" value="PDZ"/>
    <property type="match status" value="1"/>
</dbReference>
<comment type="similarity">
    <text evidence="1">Belongs to the peptidase S16 family.</text>
</comment>
<dbReference type="SUPFAM" id="SSF54211">
    <property type="entry name" value="Ribosomal protein S5 domain 2-like"/>
    <property type="match status" value="1"/>
</dbReference>
<keyword evidence="1" id="KW-0720">Serine protease</keyword>
<keyword evidence="3" id="KW-1133">Transmembrane helix</keyword>
<keyword evidence="3" id="KW-0472">Membrane</keyword>
<dbReference type="GO" id="GO:0006508">
    <property type="term" value="P:proteolysis"/>
    <property type="evidence" value="ECO:0007669"/>
    <property type="project" value="UniProtKB-KW"/>
</dbReference>
<feature type="active site" evidence="1">
    <location>
        <position position="337"/>
    </location>
</feature>
<keyword evidence="1" id="KW-0645">Protease</keyword>
<evidence type="ECO:0000313" key="7">
    <source>
        <dbReference type="Proteomes" id="UP000680588"/>
    </source>
</evidence>
<dbReference type="Proteomes" id="UP000680588">
    <property type="component" value="Chromosome"/>
</dbReference>
<dbReference type="InterPro" id="IPR036034">
    <property type="entry name" value="PDZ_sf"/>
</dbReference>
<sequence length="445" mass="45614">MPVCLSRVHPIRSLLAKRLGVDACRAEHAGVGWVAVFAVSASVGCLGFPPQQKRVGHLRPSDTPHDPAAGGHDPADWNGPVPPPSRPDAHHRDPRSRALVISGALTLALGAVAVFLPAPYVVESPGPTFNTVGTVKTGNGEDSPLIEIDGATTYPTEGQLDLTTVYVAGGPGSAMSFLEAVGAWLSPEDSVVPEEFVYPRGTTGEEVDEQNAAAMTSSQEAAVAAALRELDIAFTEELAVADLVEDSPAAGVLQTGDTLIRVDGTDIDGIDTLRTKLQESGGDPVDVTYRRDGEEQAAALTPAPGDAGSYQLGIYLATSFEFPFDVSIALDNVGGPSAGMMFALGIIDRLTPEELTGGKHFAGTGTIDSAGKVGAIGGIAQKMEGASDAGAQFFLAPADNCGEVVGNIPDGLAVVRVATLDEARSAVEDLAAGADPAGLAQCSVD</sequence>
<dbReference type="InterPro" id="IPR027065">
    <property type="entry name" value="Lon_Prtase"/>
</dbReference>
<dbReference type="SUPFAM" id="SSF50156">
    <property type="entry name" value="PDZ domain-like"/>
    <property type="match status" value="1"/>
</dbReference>
<dbReference type="Gene3D" id="2.30.42.10">
    <property type="match status" value="1"/>
</dbReference>
<reference evidence="6" key="1">
    <citation type="submission" date="2021-06" db="EMBL/GenBank/DDBJ databases">
        <title>Novel species in genus Arthrobacter.</title>
        <authorList>
            <person name="Zhang G."/>
        </authorList>
    </citation>
    <scope>NUCLEOTIDE SEQUENCE</scope>
    <source>
        <strain evidence="6">Zg-ZUI122</strain>
    </source>
</reference>
<dbReference type="InterPro" id="IPR014721">
    <property type="entry name" value="Ribsml_uS5_D2-typ_fold_subgr"/>
</dbReference>
<proteinExistence type="inferred from homology"/>